<feature type="compositionally biased region" description="Basic and acidic residues" evidence="2">
    <location>
        <begin position="7"/>
        <end position="24"/>
    </location>
</feature>
<evidence type="ECO:0000313" key="3">
    <source>
        <dbReference type="EMBL" id="ETO15826.1"/>
    </source>
</evidence>
<dbReference type="Proteomes" id="UP000023152">
    <property type="component" value="Unassembled WGS sequence"/>
</dbReference>
<sequence>MNPMNESNKEQSEDQQHDSGVKEKHEKRKSRQRRLSNVSLDPSLFRKLTNTKRSRESGNSSSRTDHHSSNSNNDNSHDDNANSNEKEDTTTREESTKYDSLRSQEQNENSVDAQNMIDIRNIEPYITQLLEQKQLLSEELKENQDTNEDLKHRNDELTNLVNDYQRHICMKSKL</sequence>
<gene>
    <name evidence="3" type="ORF">RFI_21540</name>
</gene>
<feature type="non-terminal residue" evidence="3">
    <location>
        <position position="174"/>
    </location>
</feature>
<keyword evidence="4" id="KW-1185">Reference proteome</keyword>
<feature type="compositionally biased region" description="Basic and acidic residues" evidence="2">
    <location>
        <begin position="75"/>
        <end position="102"/>
    </location>
</feature>
<accession>X6MQA5</accession>
<dbReference type="EMBL" id="ASPP01018773">
    <property type="protein sequence ID" value="ETO15826.1"/>
    <property type="molecule type" value="Genomic_DNA"/>
</dbReference>
<feature type="coiled-coil region" evidence="1">
    <location>
        <begin position="126"/>
        <end position="167"/>
    </location>
</feature>
<comment type="caution">
    <text evidence="3">The sequence shown here is derived from an EMBL/GenBank/DDBJ whole genome shotgun (WGS) entry which is preliminary data.</text>
</comment>
<evidence type="ECO:0000256" key="2">
    <source>
        <dbReference type="SAM" id="MobiDB-lite"/>
    </source>
</evidence>
<evidence type="ECO:0000313" key="4">
    <source>
        <dbReference type="Proteomes" id="UP000023152"/>
    </source>
</evidence>
<dbReference type="AlphaFoldDB" id="X6MQA5"/>
<proteinExistence type="predicted"/>
<feature type="region of interest" description="Disordered" evidence="2">
    <location>
        <begin position="1"/>
        <end position="111"/>
    </location>
</feature>
<feature type="compositionally biased region" description="Basic residues" evidence="2">
    <location>
        <begin position="25"/>
        <end position="34"/>
    </location>
</feature>
<keyword evidence="1" id="KW-0175">Coiled coil</keyword>
<organism evidence="3 4">
    <name type="scientific">Reticulomyxa filosa</name>
    <dbReference type="NCBI Taxonomy" id="46433"/>
    <lineage>
        <taxon>Eukaryota</taxon>
        <taxon>Sar</taxon>
        <taxon>Rhizaria</taxon>
        <taxon>Retaria</taxon>
        <taxon>Foraminifera</taxon>
        <taxon>Monothalamids</taxon>
        <taxon>Reticulomyxidae</taxon>
        <taxon>Reticulomyxa</taxon>
    </lineage>
</organism>
<protein>
    <submittedName>
        <fullName evidence="3">Uncharacterized protein</fullName>
    </submittedName>
</protein>
<name>X6MQA5_RETFI</name>
<evidence type="ECO:0000256" key="1">
    <source>
        <dbReference type="SAM" id="Coils"/>
    </source>
</evidence>
<reference evidence="3 4" key="1">
    <citation type="journal article" date="2013" name="Curr. Biol.">
        <title>The Genome of the Foraminiferan Reticulomyxa filosa.</title>
        <authorList>
            <person name="Glockner G."/>
            <person name="Hulsmann N."/>
            <person name="Schleicher M."/>
            <person name="Noegel A.A."/>
            <person name="Eichinger L."/>
            <person name="Gallinger C."/>
            <person name="Pawlowski J."/>
            <person name="Sierra R."/>
            <person name="Euteneuer U."/>
            <person name="Pillet L."/>
            <person name="Moustafa A."/>
            <person name="Platzer M."/>
            <person name="Groth M."/>
            <person name="Szafranski K."/>
            <person name="Schliwa M."/>
        </authorList>
    </citation>
    <scope>NUCLEOTIDE SEQUENCE [LARGE SCALE GENOMIC DNA]</scope>
</reference>